<gene>
    <name evidence="2" type="ORF">EIZ48_19140</name>
</gene>
<dbReference type="Proteomes" id="UP000738517">
    <property type="component" value="Unassembled WGS sequence"/>
</dbReference>
<proteinExistence type="predicted"/>
<feature type="domain" description="HNH nuclease" evidence="1">
    <location>
        <begin position="179"/>
        <end position="239"/>
    </location>
</feature>
<name>A0ABW9YLP0_9GAMM</name>
<evidence type="ECO:0000259" key="1">
    <source>
        <dbReference type="SMART" id="SM00507"/>
    </source>
</evidence>
<keyword evidence="2" id="KW-0540">Nuclease</keyword>
<evidence type="ECO:0000313" key="3">
    <source>
        <dbReference type="Proteomes" id="UP000738517"/>
    </source>
</evidence>
<dbReference type="CDD" id="cd00085">
    <property type="entry name" value="HNHc"/>
    <property type="match status" value="1"/>
</dbReference>
<reference evidence="2 3" key="1">
    <citation type="journal article" date="2017" name="Int. J. Syst. Evol. Microbiol.">
        <title>Photobacterium alginatilyticum sp. nov., a marine bacterium isolated from bottom seawater.</title>
        <authorList>
            <person name="Wang X."/>
            <person name="Wang Y."/>
            <person name="Yang X."/>
            <person name="Sun H."/>
            <person name="Li B."/>
            <person name="Zhang X.H."/>
        </authorList>
    </citation>
    <scope>NUCLEOTIDE SEQUENCE [LARGE SCALE GENOMIC DNA]</scope>
    <source>
        <strain evidence="2 3">P03D4</strain>
    </source>
</reference>
<keyword evidence="2" id="KW-0255">Endonuclease</keyword>
<dbReference type="InterPro" id="IPR002711">
    <property type="entry name" value="HNH"/>
</dbReference>
<evidence type="ECO:0000313" key="2">
    <source>
        <dbReference type="EMBL" id="NBI54635.1"/>
    </source>
</evidence>
<accession>A0ABW9YLP0</accession>
<dbReference type="Gene3D" id="1.10.30.50">
    <property type="match status" value="1"/>
</dbReference>
<protein>
    <submittedName>
        <fullName evidence="2">HNH endonuclease</fullName>
    </submittedName>
</protein>
<sequence length="256" mass="30209">MIEVFMVTFSELNSRIVHDYVAKIKNEIYEEEYYNPFSETFYLDEKRFLLALKPQKWTLLHECIEDSILDGLNYALKKNGYDFYERIYRDFDIYGVKYVQVVDELRGTSHCDYLISKYKEEVCPRLVPSIFNILFSDRSTMRQFNRIVADHISKLSEKEYPEYLKKDGVMKRNNYWPKWLREALNRREQGHCAAPGCQKNLTGMLANGNEQAIDHIVPLNQGGVNDPTNLQMLCTDCNQDKGGNNDYTSDMYSLYW</sequence>
<dbReference type="InterPro" id="IPR003615">
    <property type="entry name" value="HNH_nuc"/>
</dbReference>
<dbReference type="GO" id="GO:0004519">
    <property type="term" value="F:endonuclease activity"/>
    <property type="evidence" value="ECO:0007669"/>
    <property type="project" value="UniProtKB-KW"/>
</dbReference>
<dbReference type="SMART" id="SM00507">
    <property type="entry name" value="HNHc"/>
    <property type="match status" value="1"/>
</dbReference>
<dbReference type="Pfam" id="PF01844">
    <property type="entry name" value="HNH"/>
    <property type="match status" value="1"/>
</dbReference>
<organism evidence="2 3">
    <name type="scientific">Photobacterium alginatilyticum</name>
    <dbReference type="NCBI Taxonomy" id="1775171"/>
    <lineage>
        <taxon>Bacteria</taxon>
        <taxon>Pseudomonadati</taxon>
        <taxon>Pseudomonadota</taxon>
        <taxon>Gammaproteobacteria</taxon>
        <taxon>Vibrionales</taxon>
        <taxon>Vibrionaceae</taxon>
        <taxon>Photobacterium</taxon>
    </lineage>
</organism>
<dbReference type="EMBL" id="RSEJ01000022">
    <property type="protein sequence ID" value="NBI54635.1"/>
    <property type="molecule type" value="Genomic_DNA"/>
</dbReference>
<comment type="caution">
    <text evidence="2">The sequence shown here is derived from an EMBL/GenBank/DDBJ whole genome shotgun (WGS) entry which is preliminary data.</text>
</comment>
<keyword evidence="3" id="KW-1185">Reference proteome</keyword>
<keyword evidence="2" id="KW-0378">Hydrolase</keyword>